<evidence type="ECO:0000313" key="2">
    <source>
        <dbReference type="Proteomes" id="UP000595448"/>
    </source>
</evidence>
<dbReference type="EMBL" id="CP067977">
    <property type="protein sequence ID" value="QQQ18827.1"/>
    <property type="molecule type" value="Genomic_DNA"/>
</dbReference>
<evidence type="ECO:0000313" key="1">
    <source>
        <dbReference type="EMBL" id="QQQ18827.1"/>
    </source>
</evidence>
<name>A0ABX7BNK6_9CAUL</name>
<gene>
    <name evidence="1" type="ORF">JIP62_01390</name>
</gene>
<keyword evidence="2" id="KW-1185">Reference proteome</keyword>
<reference evidence="1 2" key="1">
    <citation type="submission" date="2021-01" db="EMBL/GenBank/DDBJ databases">
        <title>Brevundimonas vitis sp. nov., an bacterium isolated from grape (Vitis vinifera).</title>
        <authorList>
            <person name="Jiang L."/>
            <person name="Lee J."/>
        </authorList>
    </citation>
    <scope>NUCLEOTIDE SEQUENCE [LARGE SCALE GENOMIC DNA]</scope>
    <source>
        <strain evidence="1 2">GRTSA-9</strain>
    </source>
</reference>
<dbReference type="Proteomes" id="UP000595448">
    <property type="component" value="Chromosome"/>
</dbReference>
<dbReference type="RefSeq" id="WP_201103181.1">
    <property type="nucleotide sequence ID" value="NZ_CP067977.1"/>
</dbReference>
<protein>
    <recommendedName>
        <fullName evidence="3">DUF1737 domain-containing protein</fullName>
    </recommendedName>
</protein>
<evidence type="ECO:0008006" key="3">
    <source>
        <dbReference type="Google" id="ProtNLM"/>
    </source>
</evidence>
<accession>A0ABX7BNK6</accession>
<proteinExistence type="predicted"/>
<sequence length="62" mass="7057">MSLRPVSDHVKQGWEIVGYSVTDASGETYQHSFVLRRQSQHKVLIVRKKMIGEGLVVSEMEV</sequence>
<organism evidence="1 2">
    <name type="scientific">Brevundimonas vitisensis</name>
    <dbReference type="NCBI Taxonomy" id="2800818"/>
    <lineage>
        <taxon>Bacteria</taxon>
        <taxon>Pseudomonadati</taxon>
        <taxon>Pseudomonadota</taxon>
        <taxon>Alphaproteobacteria</taxon>
        <taxon>Caulobacterales</taxon>
        <taxon>Caulobacteraceae</taxon>
        <taxon>Brevundimonas</taxon>
    </lineage>
</organism>